<protein>
    <submittedName>
        <fullName evidence="1">Uncharacterized protein</fullName>
    </submittedName>
</protein>
<dbReference type="STRING" id="596151.DesfrDRAFT_2915"/>
<name>E1JZ66_SOLFR</name>
<evidence type="ECO:0000313" key="2">
    <source>
        <dbReference type="Proteomes" id="UP000006250"/>
    </source>
</evidence>
<sequence length="163" mass="18258">MDIMEKAAEEIFRVFMVEHWARFYFAVEQDGVVHLDVPEDELAVLRAETPDLASFISGVNGQPIDMETSRRSVGEFVFKSMEGGNYPPGTVAKAFDSKPLAMLMQLFSVWMSGHEAQLDQENMSFSDWDNLFSEWRKDPAVLRFSATLASTGNPSDPTSGTVH</sequence>
<evidence type="ECO:0000313" key="1">
    <source>
        <dbReference type="EMBL" id="EFL50349.1"/>
    </source>
</evidence>
<dbReference type="RefSeq" id="WP_005995066.1">
    <property type="nucleotide sequence ID" value="NZ_AECZ01000021.1"/>
</dbReference>
<comment type="caution">
    <text evidence="1">The sequence shown here is derived from an EMBL/GenBank/DDBJ whole genome shotgun (WGS) entry which is preliminary data.</text>
</comment>
<dbReference type="eggNOG" id="ENOG5034768">
    <property type="taxonomic scope" value="Bacteria"/>
</dbReference>
<dbReference type="EMBL" id="AECZ01000021">
    <property type="protein sequence ID" value="EFL50349.1"/>
    <property type="molecule type" value="Genomic_DNA"/>
</dbReference>
<proteinExistence type="predicted"/>
<reference evidence="1 2" key="1">
    <citation type="submission" date="2010-08" db="EMBL/GenBank/DDBJ databases">
        <title>The draft genome of Desulfovibrio fructosovorans JJ.</title>
        <authorList>
            <consortium name="US DOE Joint Genome Institute (JGI-PGF)"/>
            <person name="Lucas S."/>
            <person name="Copeland A."/>
            <person name="Lapidus A."/>
            <person name="Cheng J.-F."/>
            <person name="Bruce D."/>
            <person name="Goodwin L."/>
            <person name="Pitluck S."/>
            <person name="Land M.L."/>
            <person name="Hauser L."/>
            <person name="Chang Y.-J."/>
            <person name="Jeffries C."/>
            <person name="Wall J.D."/>
            <person name="Stahl D.A."/>
            <person name="Arkin A.P."/>
            <person name="Dehal P."/>
            <person name="Stolyar S.M."/>
            <person name="Hazen T.C."/>
            <person name="Woyke T.J."/>
        </authorList>
    </citation>
    <scope>NUCLEOTIDE SEQUENCE [LARGE SCALE GENOMIC DNA]</scope>
    <source>
        <strain evidence="1 2">JJ</strain>
    </source>
</reference>
<accession>E1JZ66</accession>
<keyword evidence="2" id="KW-1185">Reference proteome</keyword>
<gene>
    <name evidence="1" type="ORF">DesfrDRAFT_2915</name>
</gene>
<dbReference type="Proteomes" id="UP000006250">
    <property type="component" value="Unassembled WGS sequence"/>
</dbReference>
<organism evidence="1 2">
    <name type="scientific">Solidesulfovibrio fructosivorans JJ]</name>
    <dbReference type="NCBI Taxonomy" id="596151"/>
    <lineage>
        <taxon>Bacteria</taxon>
        <taxon>Pseudomonadati</taxon>
        <taxon>Thermodesulfobacteriota</taxon>
        <taxon>Desulfovibrionia</taxon>
        <taxon>Desulfovibrionales</taxon>
        <taxon>Desulfovibrionaceae</taxon>
        <taxon>Solidesulfovibrio</taxon>
    </lineage>
</organism>
<dbReference type="AlphaFoldDB" id="E1JZ66"/>
<dbReference type="OrthoDB" id="5455222at2"/>